<feature type="region of interest" description="Disordered" evidence="1">
    <location>
        <begin position="83"/>
        <end position="103"/>
    </location>
</feature>
<proteinExistence type="predicted"/>
<dbReference type="InParanoid" id="A0A1X7V791"/>
<organism evidence="2">
    <name type="scientific">Amphimedon queenslandica</name>
    <name type="common">Sponge</name>
    <dbReference type="NCBI Taxonomy" id="400682"/>
    <lineage>
        <taxon>Eukaryota</taxon>
        <taxon>Metazoa</taxon>
        <taxon>Porifera</taxon>
        <taxon>Demospongiae</taxon>
        <taxon>Heteroscleromorpha</taxon>
        <taxon>Haplosclerida</taxon>
        <taxon>Niphatidae</taxon>
        <taxon>Amphimedon</taxon>
    </lineage>
</organism>
<accession>A0A1X7V791</accession>
<feature type="compositionally biased region" description="Low complexity" evidence="1">
    <location>
        <begin position="83"/>
        <end position="95"/>
    </location>
</feature>
<protein>
    <submittedName>
        <fullName evidence="2">Uncharacterized protein</fullName>
    </submittedName>
</protein>
<sequence length="103" mass="11614">MATERNIAHLFNEEIGLQESDYVASVPGDNFCDETSETEYKKVEDMEEVEAEEKEEDVDDIDPPLFDPDGAVELLHLYLEVVTPDTPATSTTPSCDDMRKEEV</sequence>
<name>A0A1X7V791_AMPQE</name>
<dbReference type="EnsemblMetazoa" id="Aqu2.1.35674_001">
    <property type="protein sequence ID" value="Aqu2.1.35674_001"/>
    <property type="gene ID" value="Aqu2.1.35674"/>
</dbReference>
<reference evidence="2" key="1">
    <citation type="submission" date="2017-05" db="UniProtKB">
        <authorList>
            <consortium name="EnsemblMetazoa"/>
        </authorList>
    </citation>
    <scope>IDENTIFICATION</scope>
</reference>
<dbReference type="AlphaFoldDB" id="A0A1X7V791"/>
<feature type="compositionally biased region" description="Acidic residues" evidence="1">
    <location>
        <begin position="45"/>
        <end position="62"/>
    </location>
</feature>
<feature type="region of interest" description="Disordered" evidence="1">
    <location>
        <begin position="39"/>
        <end position="66"/>
    </location>
</feature>
<evidence type="ECO:0000313" key="2">
    <source>
        <dbReference type="EnsemblMetazoa" id="Aqu2.1.35674_001"/>
    </source>
</evidence>
<evidence type="ECO:0000256" key="1">
    <source>
        <dbReference type="SAM" id="MobiDB-lite"/>
    </source>
</evidence>